<dbReference type="InterPro" id="IPR001128">
    <property type="entry name" value="Cyt_P450"/>
</dbReference>
<dbReference type="Gene3D" id="1.10.630.10">
    <property type="entry name" value="Cytochrome P450"/>
    <property type="match status" value="2"/>
</dbReference>
<dbReference type="PRINTS" id="PR00463">
    <property type="entry name" value="EP450I"/>
</dbReference>
<keyword evidence="1" id="KW-0812">Transmembrane</keyword>
<dbReference type="PANTHER" id="PTHR24301">
    <property type="entry name" value="THROMBOXANE-A SYNTHASE"/>
    <property type="match status" value="1"/>
</dbReference>
<evidence type="ECO:0000313" key="3">
    <source>
        <dbReference type="Proteomes" id="UP000789508"/>
    </source>
</evidence>
<dbReference type="SUPFAM" id="SSF48264">
    <property type="entry name" value="Cytochrome P450"/>
    <property type="match status" value="1"/>
</dbReference>
<proteinExistence type="predicted"/>
<name>A0A9N9AJP5_9GLOM</name>
<dbReference type="InterPro" id="IPR036396">
    <property type="entry name" value="Cyt_P450_sf"/>
</dbReference>
<evidence type="ECO:0000256" key="1">
    <source>
        <dbReference type="SAM" id="Phobius"/>
    </source>
</evidence>
<dbReference type="GO" id="GO:0004497">
    <property type="term" value="F:monooxygenase activity"/>
    <property type="evidence" value="ECO:0007669"/>
    <property type="project" value="InterPro"/>
</dbReference>
<dbReference type="OrthoDB" id="1470350at2759"/>
<reference evidence="2" key="1">
    <citation type="submission" date="2021-06" db="EMBL/GenBank/DDBJ databases">
        <authorList>
            <person name="Kallberg Y."/>
            <person name="Tangrot J."/>
            <person name="Rosling A."/>
        </authorList>
    </citation>
    <scope>NUCLEOTIDE SEQUENCE</scope>
    <source>
        <strain evidence="2">FL130A</strain>
    </source>
</reference>
<protein>
    <submittedName>
        <fullName evidence="2">5727_t:CDS:1</fullName>
    </submittedName>
</protein>
<keyword evidence="1" id="KW-0472">Membrane</keyword>
<dbReference type="AlphaFoldDB" id="A0A9N9AJP5"/>
<keyword evidence="3" id="KW-1185">Reference proteome</keyword>
<sequence>MEHFAKSIDITTPSTKSNWTVIICFFLTLYITRFYYRYFTRPDKCPGPIPLPLVGNLFQLQRIEKIHHKLHQRYGDIFEMYMGSERYVFFNRGGGDLFDKIASNSTKSKYFNRLPKSENLENLGLEKSGIVVNRDPSKLPASQIKHSEGFNKNIMDWPISLFYIAWIPSWIRHYVPVFSHFDRKCKNNLMWLKNEMESIITRTRNEINDNNEKVLAKNDLLTLLMTETVKNDKTASPSIEEISETIIEVCVTGTDKIAATFCFLIYCLDRNPHIKEELLREFKNVLGEDICRSFTYADLEKMRYCEAVVKETLRLMPTVPFIPKVANEDDEINQCKIKAETTIWLNVQQAHLADWYNPTEFNPSRFLNDSSENDKS</sequence>
<dbReference type="GO" id="GO:0020037">
    <property type="term" value="F:heme binding"/>
    <property type="evidence" value="ECO:0007669"/>
    <property type="project" value="InterPro"/>
</dbReference>
<comment type="caution">
    <text evidence="2">The sequence shown here is derived from an EMBL/GenBank/DDBJ whole genome shotgun (WGS) entry which is preliminary data.</text>
</comment>
<dbReference type="CDD" id="cd00302">
    <property type="entry name" value="cytochrome_P450"/>
    <property type="match status" value="1"/>
</dbReference>
<organism evidence="2 3">
    <name type="scientific">Ambispora leptoticha</name>
    <dbReference type="NCBI Taxonomy" id="144679"/>
    <lineage>
        <taxon>Eukaryota</taxon>
        <taxon>Fungi</taxon>
        <taxon>Fungi incertae sedis</taxon>
        <taxon>Mucoromycota</taxon>
        <taxon>Glomeromycotina</taxon>
        <taxon>Glomeromycetes</taxon>
        <taxon>Archaeosporales</taxon>
        <taxon>Ambisporaceae</taxon>
        <taxon>Ambispora</taxon>
    </lineage>
</organism>
<keyword evidence="1" id="KW-1133">Transmembrane helix</keyword>
<evidence type="ECO:0000313" key="2">
    <source>
        <dbReference type="EMBL" id="CAG8532686.1"/>
    </source>
</evidence>
<dbReference type="GO" id="GO:0016705">
    <property type="term" value="F:oxidoreductase activity, acting on paired donors, with incorporation or reduction of molecular oxygen"/>
    <property type="evidence" value="ECO:0007669"/>
    <property type="project" value="InterPro"/>
</dbReference>
<dbReference type="EMBL" id="CAJVPS010001292">
    <property type="protein sequence ID" value="CAG8532686.1"/>
    <property type="molecule type" value="Genomic_DNA"/>
</dbReference>
<dbReference type="Proteomes" id="UP000789508">
    <property type="component" value="Unassembled WGS sequence"/>
</dbReference>
<dbReference type="Pfam" id="PF00067">
    <property type="entry name" value="p450"/>
    <property type="match status" value="2"/>
</dbReference>
<dbReference type="InterPro" id="IPR002401">
    <property type="entry name" value="Cyt_P450_E_grp-I"/>
</dbReference>
<feature type="transmembrane region" description="Helical" evidence="1">
    <location>
        <begin position="19"/>
        <end position="36"/>
    </location>
</feature>
<dbReference type="PANTHER" id="PTHR24301:SF2">
    <property type="entry name" value="THROMBOXANE-A SYNTHASE"/>
    <property type="match status" value="1"/>
</dbReference>
<gene>
    <name evidence="2" type="ORF">ALEPTO_LOCUS5016</name>
</gene>
<dbReference type="GO" id="GO:0005506">
    <property type="term" value="F:iron ion binding"/>
    <property type="evidence" value="ECO:0007669"/>
    <property type="project" value="InterPro"/>
</dbReference>
<accession>A0A9N9AJP5</accession>